<protein>
    <submittedName>
        <fullName evidence="7">Transcriptional regulator, IclR family</fullName>
    </submittedName>
</protein>
<dbReference type="Gene3D" id="1.10.10.10">
    <property type="entry name" value="Winged helix-like DNA-binding domain superfamily/Winged helix DNA-binding domain"/>
    <property type="match status" value="1"/>
</dbReference>
<dbReference type="Proteomes" id="UP000198460">
    <property type="component" value="Unassembled WGS sequence"/>
</dbReference>
<dbReference type="InterPro" id="IPR014757">
    <property type="entry name" value="Tscrpt_reg_IclR_C"/>
</dbReference>
<dbReference type="PANTHER" id="PTHR30136">
    <property type="entry name" value="HELIX-TURN-HELIX TRANSCRIPTIONAL REGULATOR, ICLR FAMILY"/>
    <property type="match status" value="1"/>
</dbReference>
<dbReference type="PANTHER" id="PTHR30136:SF7">
    <property type="entry name" value="HTH-TYPE TRANSCRIPTIONAL REGULATOR KDGR-RELATED"/>
    <property type="match status" value="1"/>
</dbReference>
<keyword evidence="3" id="KW-0804">Transcription</keyword>
<dbReference type="PROSITE" id="PS51078">
    <property type="entry name" value="ICLR_ED"/>
    <property type="match status" value="1"/>
</dbReference>
<dbReference type="Gene3D" id="3.30.450.40">
    <property type="match status" value="1"/>
</dbReference>
<dbReference type="AlphaFoldDB" id="A0A238H9M5"/>
<evidence type="ECO:0000256" key="3">
    <source>
        <dbReference type="ARBA" id="ARBA00023163"/>
    </source>
</evidence>
<feature type="region of interest" description="Disordered" evidence="4">
    <location>
        <begin position="1"/>
        <end position="21"/>
    </location>
</feature>
<sequence>MNSMNHQPAAGDAEPREGKEAGRYRAPALDKGLDILELLADQREGLTRAEITKHLGRNASEIYRMLERLIARHYVVRSANGERYTLSLKLYALAHRHPPLKRLITAALPPMQRFADAAEQSCHLCVYDRGNLLVVAQVEGPGPCVISVKLGTRVRLVESASGPVLLTFQTDEQRAQMLAEHAKTSSETAPDMHALNALIASIRTAGSLRRDSRQARGVIDISYPVLGPFGQAIAALTCPYMRRIDTHAAPSIDEVDARLRDAATHLSMISGQSA</sequence>
<accession>A0A238H9M5</accession>
<dbReference type="Pfam" id="PF01614">
    <property type="entry name" value="IclR_C"/>
    <property type="match status" value="1"/>
</dbReference>
<name>A0A238H9M5_9BURK</name>
<dbReference type="EMBL" id="FXAN01000088">
    <property type="protein sequence ID" value="SMG02066.1"/>
    <property type="molecule type" value="Genomic_DNA"/>
</dbReference>
<evidence type="ECO:0000256" key="2">
    <source>
        <dbReference type="ARBA" id="ARBA00023125"/>
    </source>
</evidence>
<dbReference type="InterPro" id="IPR050707">
    <property type="entry name" value="HTH_MetabolicPath_Reg"/>
</dbReference>
<dbReference type="InterPro" id="IPR036390">
    <property type="entry name" value="WH_DNA-bd_sf"/>
</dbReference>
<evidence type="ECO:0000259" key="6">
    <source>
        <dbReference type="PROSITE" id="PS51078"/>
    </source>
</evidence>
<keyword evidence="1" id="KW-0805">Transcription regulation</keyword>
<evidence type="ECO:0000313" key="7">
    <source>
        <dbReference type="EMBL" id="SMG02066.1"/>
    </source>
</evidence>
<dbReference type="SUPFAM" id="SSF46785">
    <property type="entry name" value="Winged helix' DNA-binding domain"/>
    <property type="match status" value="1"/>
</dbReference>
<dbReference type="SUPFAM" id="SSF55781">
    <property type="entry name" value="GAF domain-like"/>
    <property type="match status" value="1"/>
</dbReference>
<reference evidence="7 8" key="1">
    <citation type="submission" date="2017-04" db="EMBL/GenBank/DDBJ databases">
        <authorList>
            <person name="Afonso C.L."/>
            <person name="Miller P.J."/>
            <person name="Scott M.A."/>
            <person name="Spackman E."/>
            <person name="Goraichik I."/>
            <person name="Dimitrov K.M."/>
            <person name="Suarez D.L."/>
            <person name="Swayne D.E."/>
        </authorList>
    </citation>
    <scope>NUCLEOTIDE SEQUENCE [LARGE SCALE GENOMIC DNA]</scope>
    <source>
        <strain evidence="7">LMG 28154</strain>
    </source>
</reference>
<dbReference type="InterPro" id="IPR029016">
    <property type="entry name" value="GAF-like_dom_sf"/>
</dbReference>
<dbReference type="GO" id="GO:0003700">
    <property type="term" value="F:DNA-binding transcription factor activity"/>
    <property type="evidence" value="ECO:0007669"/>
    <property type="project" value="TreeGrafter"/>
</dbReference>
<evidence type="ECO:0000256" key="4">
    <source>
        <dbReference type="SAM" id="MobiDB-lite"/>
    </source>
</evidence>
<keyword evidence="2" id="KW-0238">DNA-binding</keyword>
<dbReference type="InterPro" id="IPR005471">
    <property type="entry name" value="Tscrpt_reg_IclR_N"/>
</dbReference>
<organism evidence="7 8">
    <name type="scientific">Burkholderia singularis</name>
    <dbReference type="NCBI Taxonomy" id="1503053"/>
    <lineage>
        <taxon>Bacteria</taxon>
        <taxon>Pseudomonadati</taxon>
        <taxon>Pseudomonadota</taxon>
        <taxon>Betaproteobacteria</taxon>
        <taxon>Burkholderiales</taxon>
        <taxon>Burkholderiaceae</taxon>
        <taxon>Burkholderia</taxon>
        <taxon>pseudomallei group</taxon>
    </lineage>
</organism>
<dbReference type="RefSeq" id="WP_089341660.1">
    <property type="nucleotide sequence ID" value="NZ_FXAN01000088.1"/>
</dbReference>
<dbReference type="GO" id="GO:0003677">
    <property type="term" value="F:DNA binding"/>
    <property type="evidence" value="ECO:0007669"/>
    <property type="project" value="UniProtKB-KW"/>
</dbReference>
<dbReference type="PROSITE" id="PS51077">
    <property type="entry name" value="HTH_ICLR"/>
    <property type="match status" value="1"/>
</dbReference>
<evidence type="ECO:0000259" key="5">
    <source>
        <dbReference type="PROSITE" id="PS51077"/>
    </source>
</evidence>
<evidence type="ECO:0000313" key="8">
    <source>
        <dbReference type="Proteomes" id="UP000198460"/>
    </source>
</evidence>
<feature type="domain" description="HTH iclR-type" evidence="5">
    <location>
        <begin position="26"/>
        <end position="88"/>
    </location>
</feature>
<evidence type="ECO:0000256" key="1">
    <source>
        <dbReference type="ARBA" id="ARBA00023015"/>
    </source>
</evidence>
<dbReference type="GO" id="GO:0045892">
    <property type="term" value="P:negative regulation of DNA-templated transcription"/>
    <property type="evidence" value="ECO:0007669"/>
    <property type="project" value="TreeGrafter"/>
</dbReference>
<proteinExistence type="predicted"/>
<feature type="domain" description="IclR-ED" evidence="6">
    <location>
        <begin position="89"/>
        <end position="272"/>
    </location>
</feature>
<dbReference type="SMART" id="SM00346">
    <property type="entry name" value="HTH_ICLR"/>
    <property type="match status" value="1"/>
</dbReference>
<dbReference type="InterPro" id="IPR036388">
    <property type="entry name" value="WH-like_DNA-bd_sf"/>
</dbReference>
<gene>
    <name evidence="7" type="ORF">BSIN_4827</name>
</gene>
<dbReference type="Pfam" id="PF09339">
    <property type="entry name" value="HTH_IclR"/>
    <property type="match status" value="1"/>
</dbReference>